<reference evidence="2" key="1">
    <citation type="journal article" date="2020" name="Mol. Plant Microbe">
        <title>Rhizobial microsymbionts of the narrowly endemic Oxytropis species growing in Kamchatka are characterized by significant genetic diversity and possess a set of genes that are associated with T3SS and T6SS secretion systems and can affect the development of symbiosis.</title>
        <authorList>
            <person name="Safronova V."/>
            <person name="Guro P."/>
            <person name="Sazanova A."/>
            <person name="Kuznetsova I."/>
            <person name="Belimov A."/>
            <person name="Yakubov V."/>
            <person name="Chirak E."/>
            <person name="Afonin A."/>
            <person name="Gogolev Y."/>
            <person name="Andronov E."/>
            <person name="Tikhonovich I."/>
        </authorList>
    </citation>
    <scope>NUCLEOTIDE SEQUENCE [LARGE SCALE GENOMIC DNA]</scope>
    <source>
        <strain evidence="2">581</strain>
    </source>
</reference>
<name>A0A7G6U831_9BRAD</name>
<accession>A0A7G6U831</accession>
<protein>
    <submittedName>
        <fullName evidence="1">TenA/THI-4 family protein</fullName>
    </submittedName>
</protein>
<dbReference type="Proteomes" id="UP000515291">
    <property type="component" value="Chromosome"/>
</dbReference>
<sequence>MTPEDLVLIRDIVLNGRRKYTAGNIDRSRYERLVELGWLIPVIVNKTDVVYDATDQGIAAAD</sequence>
<dbReference type="Gene3D" id="1.10.10.10">
    <property type="entry name" value="Winged helix-like DNA-binding domain superfamily/Winged helix DNA-binding domain"/>
    <property type="match status" value="1"/>
</dbReference>
<gene>
    <name evidence="1" type="ORF">HB776_31090</name>
</gene>
<evidence type="ECO:0000313" key="1">
    <source>
        <dbReference type="EMBL" id="QND75163.1"/>
    </source>
</evidence>
<dbReference type="Pfam" id="PF21441">
    <property type="entry name" value="DUF3860-like"/>
    <property type="match status" value="1"/>
</dbReference>
<dbReference type="KEGG" id="trb:HB776_31090"/>
<dbReference type="InterPro" id="IPR036388">
    <property type="entry name" value="WH-like_DNA-bd_sf"/>
</dbReference>
<proteinExistence type="predicted"/>
<dbReference type="InterPro" id="IPR049277">
    <property type="entry name" value="DUF3860-like"/>
</dbReference>
<dbReference type="EMBL" id="CP050292">
    <property type="protein sequence ID" value="QND75163.1"/>
    <property type="molecule type" value="Genomic_DNA"/>
</dbReference>
<evidence type="ECO:0000313" key="2">
    <source>
        <dbReference type="Proteomes" id="UP000515291"/>
    </source>
</evidence>
<organism evidence="1 2">
    <name type="scientific">Tardiphaga robiniae</name>
    <dbReference type="NCBI Taxonomy" id="943830"/>
    <lineage>
        <taxon>Bacteria</taxon>
        <taxon>Pseudomonadati</taxon>
        <taxon>Pseudomonadota</taxon>
        <taxon>Alphaproteobacteria</taxon>
        <taxon>Hyphomicrobiales</taxon>
        <taxon>Nitrobacteraceae</taxon>
        <taxon>Tardiphaga</taxon>
    </lineage>
</organism>
<dbReference type="AlphaFoldDB" id="A0A7G6U831"/>